<evidence type="ECO:0000256" key="1">
    <source>
        <dbReference type="ARBA" id="ARBA00022723"/>
    </source>
</evidence>
<dbReference type="InterPro" id="IPR011051">
    <property type="entry name" value="RmlC_Cupin_sf"/>
</dbReference>
<accession>A0A1M5R3L1</accession>
<dbReference type="STRING" id="1123380.SAMN02745199_0321"/>
<dbReference type="GO" id="GO:0008270">
    <property type="term" value="F:zinc ion binding"/>
    <property type="evidence" value="ECO:0007669"/>
    <property type="project" value="InterPro"/>
</dbReference>
<dbReference type="RefSeq" id="WP_073071408.1">
    <property type="nucleotide sequence ID" value="NZ_FQXN01000001.1"/>
</dbReference>
<feature type="domain" description="Phosphomannose isomerase type I catalytic" evidence="3">
    <location>
        <begin position="25"/>
        <end position="91"/>
    </location>
</feature>
<organism evidence="4 5">
    <name type="scientific">Thermosipho atlanticus DSM 15807</name>
    <dbReference type="NCBI Taxonomy" id="1123380"/>
    <lineage>
        <taxon>Bacteria</taxon>
        <taxon>Thermotogati</taxon>
        <taxon>Thermotogota</taxon>
        <taxon>Thermotogae</taxon>
        <taxon>Thermotogales</taxon>
        <taxon>Fervidobacteriaceae</taxon>
        <taxon>Thermosipho</taxon>
    </lineage>
</organism>
<dbReference type="Proteomes" id="UP000242592">
    <property type="component" value="Unassembled WGS sequence"/>
</dbReference>
<keyword evidence="2" id="KW-0862">Zinc</keyword>
<dbReference type="GO" id="GO:0004476">
    <property type="term" value="F:mannose-6-phosphate isomerase activity"/>
    <property type="evidence" value="ECO:0007669"/>
    <property type="project" value="InterPro"/>
</dbReference>
<evidence type="ECO:0000259" key="3">
    <source>
        <dbReference type="Pfam" id="PF20511"/>
    </source>
</evidence>
<sequence length="261" mass="29694">MIVKPFFRRMVWGNPKLNEIFQLDGEPIGEIWLVSGHPLYTTEIAGKKINEVSDTLCGKKFNRFPLLVKLISSASWLSVQVHPDDEYARTVENEPWGKNEAWYFLTDGVIAICEDPSLISTAMKEGNWNEVLKIEKVSAGTFVNIPAGTIHALGPNSTVIEVQQSSDLTYRIYDWGRPRETHIKKALEVSKSVKFEDLIVNKINTKYFEMREVTREIVDGFSIIVPKEINKDFGARIISIGEKEEIENSILIKLGEFFLNS</sequence>
<dbReference type="PANTHER" id="PTHR42742">
    <property type="entry name" value="TRANSCRIPTIONAL REPRESSOR MPRA"/>
    <property type="match status" value="1"/>
</dbReference>
<reference evidence="5" key="1">
    <citation type="submission" date="2016-11" db="EMBL/GenBank/DDBJ databases">
        <authorList>
            <person name="Varghese N."/>
            <person name="Submissions S."/>
        </authorList>
    </citation>
    <scope>NUCLEOTIDE SEQUENCE [LARGE SCALE GENOMIC DNA]</scope>
    <source>
        <strain evidence="5">DSM 15807</strain>
    </source>
</reference>
<name>A0A1M5R3L1_9BACT</name>
<dbReference type="InterPro" id="IPR051804">
    <property type="entry name" value="Carb_Metab_Reg_Kinase/Isom"/>
</dbReference>
<dbReference type="OrthoDB" id="9808275at2"/>
<keyword evidence="1" id="KW-0479">Metal-binding</keyword>
<dbReference type="InterPro" id="IPR046457">
    <property type="entry name" value="PMI_typeI_cat"/>
</dbReference>
<dbReference type="PANTHER" id="PTHR42742:SF3">
    <property type="entry name" value="FRUCTOKINASE"/>
    <property type="match status" value="1"/>
</dbReference>
<dbReference type="SUPFAM" id="SSF51182">
    <property type="entry name" value="RmlC-like cupins"/>
    <property type="match status" value="1"/>
</dbReference>
<dbReference type="Pfam" id="PF20511">
    <property type="entry name" value="PMI_typeI_cat"/>
    <property type="match status" value="1"/>
</dbReference>
<keyword evidence="5" id="KW-1185">Reference proteome</keyword>
<evidence type="ECO:0000256" key="2">
    <source>
        <dbReference type="ARBA" id="ARBA00022833"/>
    </source>
</evidence>
<keyword evidence="4" id="KW-0413">Isomerase</keyword>
<dbReference type="AlphaFoldDB" id="A0A1M5R3L1"/>
<evidence type="ECO:0000313" key="5">
    <source>
        <dbReference type="Proteomes" id="UP000242592"/>
    </source>
</evidence>
<dbReference type="CDD" id="cd07010">
    <property type="entry name" value="cupin_PMI_type_I_N_bac"/>
    <property type="match status" value="1"/>
</dbReference>
<dbReference type="Gene3D" id="2.60.120.10">
    <property type="entry name" value="Jelly Rolls"/>
    <property type="match status" value="1"/>
</dbReference>
<gene>
    <name evidence="4" type="ORF">SAMN02745199_0321</name>
</gene>
<protein>
    <submittedName>
        <fullName evidence="4">Mannose-6-phosphate isomerase, type 1</fullName>
    </submittedName>
</protein>
<proteinExistence type="predicted"/>
<evidence type="ECO:0000313" key="4">
    <source>
        <dbReference type="EMBL" id="SHH20997.1"/>
    </source>
</evidence>
<dbReference type="EMBL" id="FQXN01000001">
    <property type="protein sequence ID" value="SHH20997.1"/>
    <property type="molecule type" value="Genomic_DNA"/>
</dbReference>
<dbReference type="InterPro" id="IPR014710">
    <property type="entry name" value="RmlC-like_jellyroll"/>
</dbReference>